<dbReference type="GO" id="GO:0020037">
    <property type="term" value="F:heme binding"/>
    <property type="evidence" value="ECO:0007669"/>
    <property type="project" value="InterPro"/>
</dbReference>
<dbReference type="Pfam" id="PF04261">
    <property type="entry name" value="Dyp_perox_N"/>
    <property type="match status" value="1"/>
</dbReference>
<dbReference type="OrthoDB" id="373378at2157"/>
<evidence type="ECO:0000256" key="6">
    <source>
        <dbReference type="ARBA" id="ARBA00025737"/>
    </source>
</evidence>
<dbReference type="PANTHER" id="PTHR30521">
    <property type="entry name" value="DEFERROCHELATASE/PEROXIDASE"/>
    <property type="match status" value="1"/>
</dbReference>
<proteinExistence type="inferred from homology"/>
<dbReference type="PROSITE" id="PS51404">
    <property type="entry name" value="DYP_PEROXIDASE"/>
    <property type="match status" value="1"/>
</dbReference>
<protein>
    <submittedName>
        <fullName evidence="9">Putative deferrochelatase/peroxidase YfeX</fullName>
        <ecNumber evidence="9">1.11.1.-</ecNumber>
    </submittedName>
</protein>
<dbReference type="InterPro" id="IPR011008">
    <property type="entry name" value="Dimeric_a/b-barrel"/>
</dbReference>
<comment type="similarity">
    <text evidence="6">Belongs to the DyP-type peroxidase family.</text>
</comment>
<dbReference type="GO" id="GO:0005829">
    <property type="term" value="C:cytosol"/>
    <property type="evidence" value="ECO:0007669"/>
    <property type="project" value="TreeGrafter"/>
</dbReference>
<accession>A0A654LXX9</accession>
<dbReference type="KEGG" id="taa:NMY3_01664"/>
<dbReference type="Proteomes" id="UP000058925">
    <property type="component" value="Chromosome"/>
</dbReference>
<sequence>MDIKPQNVLDYHGDNAIFMVWNLKKDLDVKDCFKRISKLVINLNNSADNRFPDSGASCVMGIGYDAWLRLNLPAPLPKELENFMPIVGEKHTAVASKGDLHFHIRGIGSSMCYDMAHALSDVLGTVASSTEEIHGFRYWDARSILGFVDGTENPHEQERAIFGLVGNDDPVYKGGSYLFVQKYIHDLNAFEKLSTEEQERVIGRYKMNDIEMPDNIKPSNSHIALTNVGDEFKIIRDNMPFGNISTNEMGTYFIAYASTFSTVKKMLNNMFIGSPKGNHDRLLDFSTPKTGTLFFVPTFDMLDDFSSS</sequence>
<keyword evidence="5" id="KW-0408">Iron</keyword>
<name>A0A654LXX9_9ARCH</name>
<evidence type="ECO:0000313" key="9">
    <source>
        <dbReference type="EMBL" id="ALI35867.1"/>
    </source>
</evidence>
<dbReference type="RefSeq" id="WP_196818247.1">
    <property type="nucleotide sequence ID" value="NZ_CP012850.1"/>
</dbReference>
<dbReference type="SUPFAM" id="SSF54909">
    <property type="entry name" value="Dimeric alpha+beta barrel"/>
    <property type="match status" value="1"/>
</dbReference>
<dbReference type="Pfam" id="PF20628">
    <property type="entry name" value="Dyp_perox_C"/>
    <property type="match status" value="1"/>
</dbReference>
<keyword evidence="4 9" id="KW-0560">Oxidoreductase</keyword>
<dbReference type="InterPro" id="IPR006314">
    <property type="entry name" value="Dyp_peroxidase"/>
</dbReference>
<dbReference type="GO" id="GO:0004601">
    <property type="term" value="F:peroxidase activity"/>
    <property type="evidence" value="ECO:0007669"/>
    <property type="project" value="UniProtKB-KW"/>
</dbReference>
<comment type="cofactor">
    <cofactor evidence="1">
        <name>heme b</name>
        <dbReference type="ChEBI" id="CHEBI:60344"/>
    </cofactor>
</comment>
<organism evidence="9 10">
    <name type="scientific">Candidatus Nitrosocosmicus oleophilus</name>
    <dbReference type="NCBI Taxonomy" id="1353260"/>
    <lineage>
        <taxon>Archaea</taxon>
        <taxon>Nitrososphaerota</taxon>
        <taxon>Nitrososphaeria</taxon>
        <taxon>Nitrososphaerales</taxon>
        <taxon>Nitrososphaeraceae</taxon>
        <taxon>Candidatus Nitrosocosmicus</taxon>
    </lineage>
</organism>
<feature type="domain" description="Dyp-type peroxidase C-terminal" evidence="8">
    <location>
        <begin position="140"/>
        <end position="300"/>
    </location>
</feature>
<evidence type="ECO:0000256" key="1">
    <source>
        <dbReference type="ARBA" id="ARBA00001970"/>
    </source>
</evidence>
<evidence type="ECO:0000259" key="7">
    <source>
        <dbReference type="Pfam" id="PF04261"/>
    </source>
</evidence>
<evidence type="ECO:0000313" key="10">
    <source>
        <dbReference type="Proteomes" id="UP000058925"/>
    </source>
</evidence>
<feature type="domain" description="Dyp-type peroxidase N-terminal" evidence="7">
    <location>
        <begin position="6"/>
        <end position="137"/>
    </location>
</feature>
<evidence type="ECO:0000256" key="3">
    <source>
        <dbReference type="ARBA" id="ARBA00022723"/>
    </source>
</evidence>
<dbReference type="AlphaFoldDB" id="A0A654LXX9"/>
<evidence type="ECO:0000256" key="5">
    <source>
        <dbReference type="ARBA" id="ARBA00023004"/>
    </source>
</evidence>
<keyword evidence="10" id="KW-1185">Reference proteome</keyword>
<dbReference type="EMBL" id="CP012850">
    <property type="protein sequence ID" value="ALI35867.1"/>
    <property type="molecule type" value="Genomic_DNA"/>
</dbReference>
<dbReference type="GO" id="GO:0046872">
    <property type="term" value="F:metal ion binding"/>
    <property type="evidence" value="ECO:0007669"/>
    <property type="project" value="UniProtKB-KW"/>
</dbReference>
<keyword evidence="3" id="KW-0479">Metal-binding</keyword>
<dbReference type="GeneID" id="60421685"/>
<dbReference type="PANTHER" id="PTHR30521:SF0">
    <property type="entry name" value="DYP-TYPE PEROXIDASE FAMILY PROTEIN"/>
    <property type="match status" value="1"/>
</dbReference>
<dbReference type="InterPro" id="IPR048327">
    <property type="entry name" value="Dyp_perox_N"/>
</dbReference>
<evidence type="ECO:0000256" key="4">
    <source>
        <dbReference type="ARBA" id="ARBA00023002"/>
    </source>
</evidence>
<keyword evidence="2 9" id="KW-0575">Peroxidase</keyword>
<dbReference type="InterPro" id="IPR048328">
    <property type="entry name" value="Dyp_perox_C"/>
</dbReference>
<dbReference type="NCBIfam" id="TIGR01413">
    <property type="entry name" value="Dyp_perox_fam"/>
    <property type="match status" value="1"/>
</dbReference>
<evidence type="ECO:0000256" key="2">
    <source>
        <dbReference type="ARBA" id="ARBA00022559"/>
    </source>
</evidence>
<reference evidence="10" key="1">
    <citation type="submission" date="2015-10" db="EMBL/GenBank/DDBJ databases">
        <title>Niche specialization of a soil ammonia-oxidizing archaeon, Candidatus Nitrosocosmicus oleophilus.</title>
        <authorList>
            <person name="Jung M.-Y."/>
            <person name="Rhee S.-K."/>
        </authorList>
    </citation>
    <scope>NUCLEOTIDE SEQUENCE [LARGE SCALE GENOMIC DNA]</scope>
    <source>
        <strain evidence="10">MY3</strain>
    </source>
</reference>
<evidence type="ECO:0000259" key="8">
    <source>
        <dbReference type="Pfam" id="PF20628"/>
    </source>
</evidence>
<gene>
    <name evidence="9" type="primary">yfeX</name>
    <name evidence="9" type="ORF">NMY3_01664</name>
</gene>
<dbReference type="EC" id="1.11.1.-" evidence="9"/>